<dbReference type="AlphaFoldDB" id="M2S9N3"/>
<dbReference type="Proteomes" id="UP000016934">
    <property type="component" value="Unassembled WGS sequence"/>
</dbReference>
<keyword evidence="1" id="KW-1133">Transmembrane helix</keyword>
<proteinExistence type="predicted"/>
<keyword evidence="1" id="KW-0812">Transmembrane</keyword>
<dbReference type="EMBL" id="KB445653">
    <property type="protein sequence ID" value="EMD59255.1"/>
    <property type="molecule type" value="Genomic_DNA"/>
</dbReference>
<dbReference type="KEGG" id="bsc:COCSADRAFT_256601"/>
<dbReference type="RefSeq" id="XP_007705017.1">
    <property type="nucleotide sequence ID" value="XM_007706827.1"/>
</dbReference>
<keyword evidence="3" id="KW-1185">Reference proteome</keyword>
<sequence length="187" mass="21810">MGRLARYGRSLADFINGIIPAAIIGFICQFYAQKILLQYHHSLVHIFVPPRGNSNLPWRIPGAINTFLFAPHYFPTRLWLYLHPPPCNHHRCQLQRYVSPPPPPPRPWYMYMKRFCQPIGLLPNTFCSSRRSQQDVDTSPFLRLPTELRSMIYAYASGTGRYEISSEDIAVYRPQRKQREDAVSYIL</sequence>
<reference evidence="3" key="2">
    <citation type="journal article" date="2013" name="PLoS Genet.">
        <title>Comparative genome structure, secondary metabolite, and effector coding capacity across Cochliobolus pathogens.</title>
        <authorList>
            <person name="Condon B.J."/>
            <person name="Leng Y."/>
            <person name="Wu D."/>
            <person name="Bushley K.E."/>
            <person name="Ohm R.A."/>
            <person name="Otillar R."/>
            <person name="Martin J."/>
            <person name="Schackwitz W."/>
            <person name="Grimwood J."/>
            <person name="MohdZainudin N."/>
            <person name="Xue C."/>
            <person name="Wang R."/>
            <person name="Manning V.A."/>
            <person name="Dhillon B."/>
            <person name="Tu Z.J."/>
            <person name="Steffenson B.J."/>
            <person name="Salamov A."/>
            <person name="Sun H."/>
            <person name="Lowry S."/>
            <person name="LaButti K."/>
            <person name="Han J."/>
            <person name="Copeland A."/>
            <person name="Lindquist E."/>
            <person name="Barry K."/>
            <person name="Schmutz J."/>
            <person name="Baker S.E."/>
            <person name="Ciuffetti L.M."/>
            <person name="Grigoriev I.V."/>
            <person name="Zhong S."/>
            <person name="Turgeon B.G."/>
        </authorList>
    </citation>
    <scope>NUCLEOTIDE SEQUENCE [LARGE SCALE GENOMIC DNA]</scope>
    <source>
        <strain evidence="3">ND90Pr / ATCC 201652</strain>
    </source>
</reference>
<dbReference type="OrthoDB" id="3797349at2759"/>
<evidence type="ECO:0000313" key="2">
    <source>
        <dbReference type="EMBL" id="EMD59255.1"/>
    </source>
</evidence>
<organism evidence="2 3">
    <name type="scientific">Cochliobolus sativus (strain ND90Pr / ATCC 201652)</name>
    <name type="common">Common root rot and spot blotch fungus</name>
    <name type="synonym">Bipolaris sorokiniana</name>
    <dbReference type="NCBI Taxonomy" id="665912"/>
    <lineage>
        <taxon>Eukaryota</taxon>
        <taxon>Fungi</taxon>
        <taxon>Dikarya</taxon>
        <taxon>Ascomycota</taxon>
        <taxon>Pezizomycotina</taxon>
        <taxon>Dothideomycetes</taxon>
        <taxon>Pleosporomycetidae</taxon>
        <taxon>Pleosporales</taxon>
        <taxon>Pleosporineae</taxon>
        <taxon>Pleosporaceae</taxon>
        <taxon>Bipolaris</taxon>
    </lineage>
</organism>
<protein>
    <submittedName>
        <fullName evidence="2">Uncharacterized protein</fullName>
    </submittedName>
</protein>
<keyword evidence="1" id="KW-0472">Membrane</keyword>
<evidence type="ECO:0000256" key="1">
    <source>
        <dbReference type="SAM" id="Phobius"/>
    </source>
</evidence>
<accession>M2S9N3</accession>
<evidence type="ECO:0000313" key="3">
    <source>
        <dbReference type="Proteomes" id="UP000016934"/>
    </source>
</evidence>
<dbReference type="HOGENOM" id="CLU_1447560_0_0_1"/>
<reference evidence="2 3" key="1">
    <citation type="journal article" date="2012" name="PLoS Pathog.">
        <title>Diverse lifestyles and strategies of plant pathogenesis encoded in the genomes of eighteen Dothideomycetes fungi.</title>
        <authorList>
            <person name="Ohm R.A."/>
            <person name="Feau N."/>
            <person name="Henrissat B."/>
            <person name="Schoch C.L."/>
            <person name="Horwitz B.A."/>
            <person name="Barry K.W."/>
            <person name="Condon B.J."/>
            <person name="Copeland A.C."/>
            <person name="Dhillon B."/>
            <person name="Glaser F."/>
            <person name="Hesse C.N."/>
            <person name="Kosti I."/>
            <person name="LaButti K."/>
            <person name="Lindquist E.A."/>
            <person name="Lucas S."/>
            <person name="Salamov A.A."/>
            <person name="Bradshaw R.E."/>
            <person name="Ciuffetti L."/>
            <person name="Hamelin R.C."/>
            <person name="Kema G.H.J."/>
            <person name="Lawrence C."/>
            <person name="Scott J.A."/>
            <person name="Spatafora J.W."/>
            <person name="Turgeon B.G."/>
            <person name="de Wit P.J.G.M."/>
            <person name="Zhong S."/>
            <person name="Goodwin S.B."/>
            <person name="Grigoriev I.V."/>
        </authorList>
    </citation>
    <scope>NUCLEOTIDE SEQUENCE [LARGE SCALE GENOMIC DNA]</scope>
    <source>
        <strain evidence="3">ND90Pr / ATCC 201652</strain>
    </source>
</reference>
<gene>
    <name evidence="2" type="ORF">COCSADRAFT_256601</name>
</gene>
<dbReference type="GeneID" id="19135338"/>
<feature type="transmembrane region" description="Helical" evidence="1">
    <location>
        <begin position="12"/>
        <end position="32"/>
    </location>
</feature>
<name>M2S9N3_COCSN</name>